<evidence type="ECO:0000313" key="3">
    <source>
        <dbReference type="Proteomes" id="UP000555552"/>
    </source>
</evidence>
<name>A0A849BTS6_9ACTN</name>
<dbReference type="EMBL" id="JABEMA010000331">
    <property type="protein sequence ID" value="NNH24357.1"/>
    <property type="molecule type" value="Genomic_DNA"/>
</dbReference>
<reference evidence="2 3" key="1">
    <citation type="submission" date="2020-05" db="EMBL/GenBank/DDBJ databases">
        <title>MicrobeNet Type strains.</title>
        <authorList>
            <person name="Nicholson A.C."/>
        </authorList>
    </citation>
    <scope>NUCLEOTIDE SEQUENCE [LARGE SCALE GENOMIC DNA]</scope>
    <source>
        <strain evidence="2 3">JCM 14547</strain>
    </source>
</reference>
<feature type="region of interest" description="Disordered" evidence="1">
    <location>
        <begin position="68"/>
        <end position="88"/>
    </location>
</feature>
<dbReference type="Proteomes" id="UP000555552">
    <property type="component" value="Unassembled WGS sequence"/>
</dbReference>
<accession>A0A849BTS6</accession>
<proteinExistence type="predicted"/>
<evidence type="ECO:0000256" key="1">
    <source>
        <dbReference type="SAM" id="MobiDB-lite"/>
    </source>
</evidence>
<gene>
    <name evidence="2" type="ORF">HLB09_14935</name>
</gene>
<dbReference type="AlphaFoldDB" id="A0A849BTS6"/>
<protein>
    <submittedName>
        <fullName evidence="2">Uncharacterized protein</fullName>
    </submittedName>
</protein>
<feature type="compositionally biased region" description="Pro residues" evidence="1">
    <location>
        <begin position="73"/>
        <end position="86"/>
    </location>
</feature>
<comment type="caution">
    <text evidence="2">The sequence shown here is derived from an EMBL/GenBank/DDBJ whole genome shotgun (WGS) entry which is preliminary data.</text>
</comment>
<sequence>PRGRRRALVAAGATAAVALGLTAAGAVVVTGLGGPDVVLARAASPVAPEAAEAGAAPEGADDAHLASLTAPTETPPPPPPPEPVDVPEPVVRVEPLAPGESYGEDAYPWAVAYEVPDLGATWAAALPAGQVGLGDLGQYRFQPTVPGQSCNGGSSSPRSVAGRQWMWAEEDSDRLDQTTVELVVTGWPEGGGAAAFADVVEDDGHCTWYDDVPSPADVAVPSADEAWAGVRQSPVGDGSTVLLGAARAGDLVVGVQVWHPAAGDAEGLTGRLLEAAVLELRAADPGGAAG</sequence>
<keyword evidence="3" id="KW-1185">Reference proteome</keyword>
<feature type="non-terminal residue" evidence="2">
    <location>
        <position position="1"/>
    </location>
</feature>
<evidence type="ECO:0000313" key="2">
    <source>
        <dbReference type="EMBL" id="NNH24357.1"/>
    </source>
</evidence>
<organism evidence="2 3">
    <name type="scientific">Pseudokineococcus marinus</name>
    <dbReference type="NCBI Taxonomy" id="351215"/>
    <lineage>
        <taxon>Bacteria</taxon>
        <taxon>Bacillati</taxon>
        <taxon>Actinomycetota</taxon>
        <taxon>Actinomycetes</taxon>
        <taxon>Kineosporiales</taxon>
        <taxon>Kineosporiaceae</taxon>
        <taxon>Pseudokineococcus</taxon>
    </lineage>
</organism>